<evidence type="ECO:0000256" key="4">
    <source>
        <dbReference type="ARBA" id="ARBA00023136"/>
    </source>
</evidence>
<dbReference type="InterPro" id="IPR032805">
    <property type="entry name" value="Wax_synthase_dom"/>
</dbReference>
<feature type="transmembrane region" description="Helical" evidence="5">
    <location>
        <begin position="197"/>
        <end position="222"/>
    </location>
</feature>
<keyword evidence="2 5" id="KW-0812">Transmembrane</keyword>
<evidence type="ECO:0000256" key="5">
    <source>
        <dbReference type="SAM" id="Phobius"/>
    </source>
</evidence>
<dbReference type="EMBL" id="JAGMWT010000028">
    <property type="protein sequence ID" value="KAH7110375.1"/>
    <property type="molecule type" value="Genomic_DNA"/>
</dbReference>
<name>A0A9P9I8E6_9PLEO</name>
<feature type="transmembrane region" description="Helical" evidence="5">
    <location>
        <begin position="390"/>
        <end position="413"/>
    </location>
</feature>
<proteinExistence type="predicted"/>
<feature type="domain" description="Wax synthase" evidence="6">
    <location>
        <begin position="230"/>
        <end position="314"/>
    </location>
</feature>
<dbReference type="Pfam" id="PF13813">
    <property type="entry name" value="MBOAT_2"/>
    <property type="match status" value="1"/>
</dbReference>
<organism evidence="7 8">
    <name type="scientific">Dendryphion nanum</name>
    <dbReference type="NCBI Taxonomy" id="256645"/>
    <lineage>
        <taxon>Eukaryota</taxon>
        <taxon>Fungi</taxon>
        <taxon>Dikarya</taxon>
        <taxon>Ascomycota</taxon>
        <taxon>Pezizomycotina</taxon>
        <taxon>Dothideomycetes</taxon>
        <taxon>Pleosporomycetidae</taxon>
        <taxon>Pleosporales</taxon>
        <taxon>Torulaceae</taxon>
        <taxon>Dendryphion</taxon>
    </lineage>
</organism>
<comment type="caution">
    <text evidence="7">The sequence shown here is derived from an EMBL/GenBank/DDBJ whole genome shotgun (WGS) entry which is preliminary data.</text>
</comment>
<accession>A0A9P9I8E6</accession>
<reference evidence="7" key="1">
    <citation type="journal article" date="2021" name="Nat. Commun.">
        <title>Genetic determinants of endophytism in the Arabidopsis root mycobiome.</title>
        <authorList>
            <person name="Mesny F."/>
            <person name="Miyauchi S."/>
            <person name="Thiergart T."/>
            <person name="Pickel B."/>
            <person name="Atanasova L."/>
            <person name="Karlsson M."/>
            <person name="Huettel B."/>
            <person name="Barry K.W."/>
            <person name="Haridas S."/>
            <person name="Chen C."/>
            <person name="Bauer D."/>
            <person name="Andreopoulos W."/>
            <person name="Pangilinan J."/>
            <person name="LaButti K."/>
            <person name="Riley R."/>
            <person name="Lipzen A."/>
            <person name="Clum A."/>
            <person name="Drula E."/>
            <person name="Henrissat B."/>
            <person name="Kohler A."/>
            <person name="Grigoriev I.V."/>
            <person name="Martin F.M."/>
            <person name="Hacquard S."/>
        </authorList>
    </citation>
    <scope>NUCLEOTIDE SEQUENCE</scope>
    <source>
        <strain evidence="7">MPI-CAGE-CH-0243</strain>
    </source>
</reference>
<feature type="transmembrane region" description="Helical" evidence="5">
    <location>
        <begin position="154"/>
        <end position="177"/>
    </location>
</feature>
<feature type="transmembrane region" description="Helical" evidence="5">
    <location>
        <begin position="343"/>
        <end position="365"/>
    </location>
</feature>
<evidence type="ECO:0000256" key="3">
    <source>
        <dbReference type="ARBA" id="ARBA00022989"/>
    </source>
</evidence>
<comment type="subcellular location">
    <subcellularLocation>
        <location evidence="1">Membrane</location>
        <topology evidence="1">Multi-pass membrane protein</topology>
    </subcellularLocation>
</comment>
<keyword evidence="8" id="KW-1185">Reference proteome</keyword>
<dbReference type="OrthoDB" id="1077582at2759"/>
<evidence type="ECO:0000256" key="2">
    <source>
        <dbReference type="ARBA" id="ARBA00022692"/>
    </source>
</evidence>
<protein>
    <recommendedName>
        <fullName evidence="6">Wax synthase domain-containing protein</fullName>
    </recommendedName>
</protein>
<evidence type="ECO:0000259" key="6">
    <source>
        <dbReference type="Pfam" id="PF13813"/>
    </source>
</evidence>
<dbReference type="Proteomes" id="UP000700596">
    <property type="component" value="Unassembled WGS sequence"/>
</dbReference>
<keyword evidence="3 5" id="KW-1133">Transmembrane helix</keyword>
<evidence type="ECO:0000313" key="8">
    <source>
        <dbReference type="Proteomes" id="UP000700596"/>
    </source>
</evidence>
<gene>
    <name evidence="7" type="ORF">B0J11DRAFT_544541</name>
</gene>
<dbReference type="GO" id="GO:0016020">
    <property type="term" value="C:membrane"/>
    <property type="evidence" value="ECO:0007669"/>
    <property type="project" value="UniProtKB-SubCell"/>
</dbReference>
<evidence type="ECO:0000313" key="7">
    <source>
        <dbReference type="EMBL" id="KAH7110375.1"/>
    </source>
</evidence>
<keyword evidence="4 5" id="KW-0472">Membrane</keyword>
<evidence type="ECO:0000256" key="1">
    <source>
        <dbReference type="ARBA" id="ARBA00004141"/>
    </source>
</evidence>
<dbReference type="AlphaFoldDB" id="A0A9P9I8E6"/>
<feature type="transmembrane region" description="Helical" evidence="5">
    <location>
        <begin position="6"/>
        <end position="23"/>
    </location>
</feature>
<sequence>MASVPAYYLHIAFWTPIFAVVLPPSRYRAMSGFAILSFLLYDTRRLMATNTGEVPNVATYLLHFYLTIALPRWIDYFMIHTPEEDFHRLVKQHNENGKEKLVPEPIPQNLWAKLEWGFNLNISFRGVGWNIQSENIPEGPPEGYSRIRFGISQLLYIGIAQVMIEYIYLIMAATPYLSSSGRPDFSSDKYTTQAMVGYLVMANFYFSLRTIQAILSIIFTSIGYTTPSMWRPVFGTIIYDTTVRDRWGKGWHQLIRGSVSSPGKWLCKQLSFEKGSFKSKYTQLYVGMFVSAVAHSRPASPTTSYPYTEYVFFLLQATYIMGEDHLSDWFEKKGYTNNAWSRLFDYTIVFFWFALTTPICAYGTITDGLLATQPHPPLHLLRSLPCDGCASFSGMVLTRGVQTSLVVIALCMFQKAVA</sequence>